<feature type="transmembrane region" description="Helical" evidence="1">
    <location>
        <begin position="6"/>
        <end position="29"/>
    </location>
</feature>
<dbReference type="Pfam" id="PF07331">
    <property type="entry name" value="TctB"/>
    <property type="match status" value="1"/>
</dbReference>
<feature type="transmembrane region" description="Helical" evidence="1">
    <location>
        <begin position="117"/>
        <end position="139"/>
    </location>
</feature>
<name>A0ABV2HCX0_9HYPH</name>
<keyword evidence="1" id="KW-0812">Transmembrane</keyword>
<evidence type="ECO:0000259" key="2">
    <source>
        <dbReference type="Pfam" id="PF07331"/>
    </source>
</evidence>
<keyword evidence="1" id="KW-0472">Membrane</keyword>
<evidence type="ECO:0000313" key="4">
    <source>
        <dbReference type="Proteomes" id="UP001549031"/>
    </source>
</evidence>
<sequence>MKRLEVGVGLFKLLLLGFVVASTAGLSYWQDGTPGPRFFPIWVAAVGGIAALHLIYMAWADTREREVDWPDMSGAIRGILIYVFLWGVVLLAPYIGFITAAGLFSLFFLIPLMRVRLLPSLLTTVVIVTLLHVLFIRLLELQLPIGPLGF</sequence>
<reference evidence="3 4" key="1">
    <citation type="submission" date="2024-06" db="EMBL/GenBank/DDBJ databases">
        <title>Genomic Encyclopedia of Type Strains, Phase IV (KMG-IV): sequencing the most valuable type-strain genomes for metagenomic binning, comparative biology and taxonomic classification.</title>
        <authorList>
            <person name="Goeker M."/>
        </authorList>
    </citation>
    <scope>NUCLEOTIDE SEQUENCE [LARGE SCALE GENOMIC DNA]</scope>
    <source>
        <strain evidence="3 4">DSM 105042</strain>
    </source>
</reference>
<keyword evidence="1" id="KW-1133">Transmembrane helix</keyword>
<accession>A0ABV2HCX0</accession>
<dbReference type="EMBL" id="JBEPLJ010000024">
    <property type="protein sequence ID" value="MET3588387.1"/>
    <property type="molecule type" value="Genomic_DNA"/>
</dbReference>
<feature type="transmembrane region" description="Helical" evidence="1">
    <location>
        <begin position="41"/>
        <end position="59"/>
    </location>
</feature>
<organism evidence="3 4">
    <name type="scientific">Pseudorhizobium tarimense</name>
    <dbReference type="NCBI Taxonomy" id="1079109"/>
    <lineage>
        <taxon>Bacteria</taxon>
        <taxon>Pseudomonadati</taxon>
        <taxon>Pseudomonadota</taxon>
        <taxon>Alphaproteobacteria</taxon>
        <taxon>Hyphomicrobiales</taxon>
        <taxon>Rhizobiaceae</taxon>
        <taxon>Rhizobium/Agrobacterium group</taxon>
        <taxon>Pseudorhizobium</taxon>
    </lineage>
</organism>
<gene>
    <name evidence="3" type="ORF">ABID21_004523</name>
</gene>
<evidence type="ECO:0000256" key="1">
    <source>
        <dbReference type="SAM" id="Phobius"/>
    </source>
</evidence>
<feature type="transmembrane region" description="Helical" evidence="1">
    <location>
        <begin position="79"/>
        <end position="110"/>
    </location>
</feature>
<evidence type="ECO:0000313" key="3">
    <source>
        <dbReference type="EMBL" id="MET3588387.1"/>
    </source>
</evidence>
<protein>
    <recommendedName>
        <fullName evidence="2">DUF1468 domain-containing protein</fullName>
    </recommendedName>
</protein>
<dbReference type="InterPro" id="IPR009936">
    <property type="entry name" value="DUF1468"/>
</dbReference>
<feature type="domain" description="DUF1468" evidence="2">
    <location>
        <begin position="10"/>
        <end position="144"/>
    </location>
</feature>
<keyword evidence="4" id="KW-1185">Reference proteome</keyword>
<comment type="caution">
    <text evidence="3">The sequence shown here is derived from an EMBL/GenBank/DDBJ whole genome shotgun (WGS) entry which is preliminary data.</text>
</comment>
<proteinExistence type="predicted"/>
<dbReference type="Proteomes" id="UP001549031">
    <property type="component" value="Unassembled WGS sequence"/>
</dbReference>
<dbReference type="RefSeq" id="WP_247246103.1">
    <property type="nucleotide sequence ID" value="NZ_JALJRA010000025.1"/>
</dbReference>